<evidence type="ECO:0000256" key="1">
    <source>
        <dbReference type="SAM" id="Phobius"/>
    </source>
</evidence>
<dbReference type="EMBL" id="QNZI01000116">
    <property type="protein sequence ID" value="RTZ85197.1"/>
    <property type="molecule type" value="Genomic_DNA"/>
</dbReference>
<keyword evidence="1" id="KW-1133">Transmembrane helix</keyword>
<feature type="transmembrane region" description="Helical" evidence="1">
    <location>
        <begin position="12"/>
        <end position="34"/>
    </location>
</feature>
<keyword evidence="1" id="KW-0812">Transmembrane</keyword>
<sequence>MLVLDLIVEWIPAFAGMTNKCVIFTFCEFINYVLKKFYFFLDTNSGLCDCKDKFVSFSLIFFSSFFEGPHHARNATQLTRLSFPPPFQVASFSSVFPVFLHLHQNLFLFYFVFSLVFLPEVRPP</sequence>
<organism evidence="2 3">
    <name type="scientific">SAR324 cluster bacterium</name>
    <dbReference type="NCBI Taxonomy" id="2024889"/>
    <lineage>
        <taxon>Bacteria</taxon>
        <taxon>Deltaproteobacteria</taxon>
        <taxon>SAR324 cluster</taxon>
    </lineage>
</organism>
<dbReference type="Proteomes" id="UP000287176">
    <property type="component" value="Unassembled WGS sequence"/>
</dbReference>
<protein>
    <submittedName>
        <fullName evidence="2">Uncharacterized protein</fullName>
    </submittedName>
</protein>
<proteinExistence type="predicted"/>
<keyword evidence="1" id="KW-0472">Membrane</keyword>
<evidence type="ECO:0000313" key="2">
    <source>
        <dbReference type="EMBL" id="RTZ85197.1"/>
    </source>
</evidence>
<gene>
    <name evidence="2" type="ORF">DSY94_04360</name>
</gene>
<reference evidence="2 3" key="1">
    <citation type="submission" date="2018-06" db="EMBL/GenBank/DDBJ databases">
        <title>Combined omics and stable isotope probing to characterize newly discovered Mariana Back-Arc vent microbial communities.</title>
        <authorList>
            <person name="Trembath-Reichert E."/>
            <person name="Huber J.A."/>
        </authorList>
    </citation>
    <scope>NUCLEOTIDE SEQUENCE [LARGE SCALE GENOMIC DNA]</scope>
    <source>
        <strain evidence="2">MAG 24</strain>
    </source>
</reference>
<comment type="caution">
    <text evidence="2">The sequence shown here is derived from an EMBL/GenBank/DDBJ whole genome shotgun (WGS) entry which is preliminary data.</text>
</comment>
<feature type="transmembrane region" description="Helical" evidence="1">
    <location>
        <begin position="92"/>
        <end position="118"/>
    </location>
</feature>
<evidence type="ECO:0000313" key="3">
    <source>
        <dbReference type="Proteomes" id="UP000287176"/>
    </source>
</evidence>
<accession>A0A432GNU9</accession>
<name>A0A432GNU9_9DELT</name>
<dbReference type="AlphaFoldDB" id="A0A432GNU9"/>